<dbReference type="Proteomes" id="UP001595818">
    <property type="component" value="Unassembled WGS sequence"/>
</dbReference>
<organism evidence="1 2">
    <name type="scientific">Negadavirga shengliensis</name>
    <dbReference type="NCBI Taxonomy" id="1389218"/>
    <lineage>
        <taxon>Bacteria</taxon>
        <taxon>Pseudomonadati</taxon>
        <taxon>Bacteroidota</taxon>
        <taxon>Cytophagia</taxon>
        <taxon>Cytophagales</taxon>
        <taxon>Cyclobacteriaceae</taxon>
        <taxon>Negadavirga</taxon>
    </lineage>
</organism>
<comment type="caution">
    <text evidence="1">The sequence shown here is derived from an EMBL/GenBank/DDBJ whole genome shotgun (WGS) entry which is preliminary data.</text>
</comment>
<dbReference type="EMBL" id="JBHSJJ010000003">
    <property type="protein sequence ID" value="MFC4871156.1"/>
    <property type="molecule type" value="Genomic_DNA"/>
</dbReference>
<evidence type="ECO:0000313" key="1">
    <source>
        <dbReference type="EMBL" id="MFC4871156.1"/>
    </source>
</evidence>
<proteinExistence type="predicted"/>
<protein>
    <submittedName>
        <fullName evidence="1">Uncharacterized protein</fullName>
    </submittedName>
</protein>
<keyword evidence="2" id="KW-1185">Reference proteome</keyword>
<evidence type="ECO:0000313" key="2">
    <source>
        <dbReference type="Proteomes" id="UP001595818"/>
    </source>
</evidence>
<reference evidence="2" key="1">
    <citation type="journal article" date="2019" name="Int. J. Syst. Evol. Microbiol.">
        <title>The Global Catalogue of Microorganisms (GCM) 10K type strain sequencing project: providing services to taxonomists for standard genome sequencing and annotation.</title>
        <authorList>
            <consortium name="The Broad Institute Genomics Platform"/>
            <consortium name="The Broad Institute Genome Sequencing Center for Infectious Disease"/>
            <person name="Wu L."/>
            <person name="Ma J."/>
        </authorList>
    </citation>
    <scope>NUCLEOTIDE SEQUENCE [LARGE SCALE GENOMIC DNA]</scope>
    <source>
        <strain evidence="2">CGMCC 4.7466</strain>
    </source>
</reference>
<accession>A0ABV9SXP1</accession>
<name>A0ABV9SXP1_9BACT</name>
<gene>
    <name evidence="1" type="ORF">ACFPFU_05620</name>
</gene>
<dbReference type="RefSeq" id="WP_377062370.1">
    <property type="nucleotide sequence ID" value="NZ_JBHSJJ010000003.1"/>
</dbReference>
<sequence>MIHLRKQFVWKKKLDDLSLIEKTDWDDRILKFSDLRVYDDFFGVVYINEKEKIYETSRKNLPSILLFNWNGDPIAKLKLQNYISSFDIDFTQSELYTFDIQSDEFFKYDISDILDELNTK</sequence>